<accession>U4R0I2</accession>
<dbReference type="STRING" id="1330534.L323_11475"/>
<comment type="caution">
    <text evidence="2">The sequence shown here is derived from an EMBL/GenBank/DDBJ whole genome shotgun (WGS) entry which is preliminary data.</text>
</comment>
<dbReference type="PROSITE" id="PS51688">
    <property type="entry name" value="ICA"/>
    <property type="match status" value="1"/>
</dbReference>
<name>U4R0I2_9FIRM</name>
<reference evidence="2 3" key="1">
    <citation type="journal article" date="2013" name="Genome Announc.">
        <title>Draft Genome Sequence of the Cellulolytic Bacterium Clostridium papyrosolvens C7 (ATCC 700395).</title>
        <authorList>
            <person name="Zepeda V."/>
            <person name="Dassa B."/>
            <person name="Borovok I."/>
            <person name="Lamed R."/>
            <person name="Bayer E.A."/>
            <person name="Cate J.H."/>
        </authorList>
    </citation>
    <scope>NUCLEOTIDE SEQUENCE [LARGE SCALE GENOMIC DNA]</scope>
    <source>
        <strain evidence="2 3">C7</strain>
    </source>
</reference>
<dbReference type="EMBL" id="ATAY01000035">
    <property type="protein sequence ID" value="EPR11619.1"/>
    <property type="molecule type" value="Genomic_DNA"/>
</dbReference>
<feature type="domain" description="Peptidase S74" evidence="1">
    <location>
        <begin position="785"/>
        <end position="875"/>
    </location>
</feature>
<evidence type="ECO:0000313" key="2">
    <source>
        <dbReference type="EMBL" id="EPR11619.1"/>
    </source>
</evidence>
<dbReference type="InterPro" id="IPR030392">
    <property type="entry name" value="S74_ICA"/>
</dbReference>
<sequence>MGKELKRMRYFDGLFLNAEDYKLDQDYQRRLQQLHNRYLHTWGIIEGLTVVPSENCSVKVQEGIAINEVVAEDNGESTSQYIYIYDGHPDSIIDLSQYLANDKSIYIYASYEEIDQDKENLEKGKGEAIHTWERGRIWHGTEKPVDEKKYIILARVEVGLAQNSSQDTNPLIINEDGSEDGTQIESKKVISLISYFDDEEEKIPLRRYAGPAGEVLSLQKIIFKLNDDVAGMPFVRALEEDKKKGIGLEVNSTFANFTGSVNIKGDLEVHGNLTNMGAVQKDLEVSNTFVQVNSKSENDSTWILQDGGLEVFRDYVDGKSLDARIVWSELDKCWKMGYAGELWNIAYGPVWEKLIKNDIVDELHRHSKISFDGGVALEADDKGNLSAYGNLNMNDKTIWLRDNGNVNHGLGWYGIGKPFAGLNVDGPVLFGQKGGILGTTDGGQKPVITWNSLGNVGIGESNPKDDTMEVNGTMRILSNSNPLRFTPSWSGFPDSITNGAEISNDTGTYKALMIVGNKSAGQGRKVAVWDRLEVNGFLYVNGNMQLNQALTPSAGKEKTNGIVFPSNPGGGSGDSAWIRYYPRSGEACTLEIGTSNDGDDSISLMASGNVGIGTSNPNDKLDVSGYTRLLSGSNPIRFTSSWSGFPDFAENQAEICNDTTNFKSLMIVGNKSGKQGRKVSIWDRLEVNGILNVSGDVQTQCAIIPSIGYSESNGIMFPKDYFGGTGDSAWIRYYSDQSRGGGENMTLEIGIANDVGTGGYYGGGDRIKLTASGGVYVDGYFYYSSSRDLKENITSLTTKKAKQILDGMNPVTFNFKGDNEKTTLGFIAEDMPGPVAANDQKAISPMEIIAVLTSVVKDQREAITQLQQQIETLAS</sequence>
<dbReference type="Proteomes" id="UP000016860">
    <property type="component" value="Unassembled WGS sequence"/>
</dbReference>
<organism evidence="2 3">
    <name type="scientific">Ruminiclostridium papyrosolvens C7</name>
    <dbReference type="NCBI Taxonomy" id="1330534"/>
    <lineage>
        <taxon>Bacteria</taxon>
        <taxon>Bacillati</taxon>
        <taxon>Bacillota</taxon>
        <taxon>Clostridia</taxon>
        <taxon>Eubacteriales</taxon>
        <taxon>Oscillospiraceae</taxon>
        <taxon>Ruminiclostridium</taxon>
    </lineage>
</organism>
<protein>
    <recommendedName>
        <fullName evidence="1">Peptidase S74 domain-containing protein</fullName>
    </recommendedName>
</protein>
<proteinExistence type="predicted"/>
<dbReference type="Pfam" id="PF13884">
    <property type="entry name" value="Peptidase_S74"/>
    <property type="match status" value="1"/>
</dbReference>
<evidence type="ECO:0000313" key="3">
    <source>
        <dbReference type="Proteomes" id="UP000016860"/>
    </source>
</evidence>
<evidence type="ECO:0000259" key="1">
    <source>
        <dbReference type="PROSITE" id="PS51688"/>
    </source>
</evidence>
<dbReference type="PATRIC" id="fig|1330534.3.peg.2287"/>
<dbReference type="AlphaFoldDB" id="U4R0I2"/>
<dbReference type="OrthoDB" id="2655407at2"/>
<gene>
    <name evidence="2" type="ORF">L323_11475</name>
</gene>
<dbReference type="RefSeq" id="WP_020815799.1">
    <property type="nucleotide sequence ID" value="NZ_ATAY01000035.1"/>
</dbReference>